<keyword evidence="2" id="KW-1133">Transmembrane helix</keyword>
<feature type="compositionally biased region" description="Basic and acidic residues" evidence="1">
    <location>
        <begin position="1"/>
        <end position="13"/>
    </location>
</feature>
<dbReference type="Proteomes" id="UP000597444">
    <property type="component" value="Unassembled WGS sequence"/>
</dbReference>
<feature type="transmembrane region" description="Helical" evidence="2">
    <location>
        <begin position="107"/>
        <end position="129"/>
    </location>
</feature>
<gene>
    <name evidence="3" type="ORF">KSF_092610</name>
</gene>
<feature type="compositionally biased region" description="Low complexity" evidence="1">
    <location>
        <begin position="14"/>
        <end position="50"/>
    </location>
</feature>
<protein>
    <submittedName>
        <fullName evidence="3">Uncharacterized protein</fullName>
    </submittedName>
</protein>
<keyword evidence="2" id="KW-0472">Membrane</keyword>
<dbReference type="RefSeq" id="WP_220209863.1">
    <property type="nucleotide sequence ID" value="NZ_BNJK01000002.1"/>
</dbReference>
<evidence type="ECO:0000313" key="4">
    <source>
        <dbReference type="Proteomes" id="UP000597444"/>
    </source>
</evidence>
<feature type="compositionally biased region" description="Low complexity" evidence="1">
    <location>
        <begin position="59"/>
        <end position="75"/>
    </location>
</feature>
<name>A0A8J3IRV4_9CHLR</name>
<dbReference type="EMBL" id="BNJK01000002">
    <property type="protein sequence ID" value="GHO99213.1"/>
    <property type="molecule type" value="Genomic_DNA"/>
</dbReference>
<dbReference type="Gene3D" id="2.60.120.560">
    <property type="entry name" value="Exo-inulinase, domain 1"/>
    <property type="match status" value="1"/>
</dbReference>
<comment type="caution">
    <text evidence="3">The sequence shown here is derived from an EMBL/GenBank/DDBJ whole genome shotgun (WGS) entry which is preliminary data.</text>
</comment>
<keyword evidence="2" id="KW-0812">Transmembrane</keyword>
<sequence>MGREDRPDEEKISTEPQAEESAAAPDEEASSAPSVEEVTVTPVVEEASSTPSEQEEVVAAPSLEEASSTSSPEEAVNTPSEQEEIVQLPASSSAQELSARARSVPRLTLVTTVLLFLATALAVGLPSFFLSRHTPEQTIYKNMSLTDSLLTRPYSATVPGSRCDLGGARWAIGQYFKTSSGVQETPQTAFDTTTEMTCKPDGLLVTKKDHFNYYATLVFEDRDSTALPRHFKTQITSTIVSSQQASVELGVRVQKPGITDSEDSGYGNDTLTVREDGTWEVRRVGNTSGSVAAVLAHGKVQPAKTFTLAAEVNGPAMTFSINGHTVATVSDTTYQNSHGISFGVADPTAKSSLSALFSHFTYTPLS</sequence>
<dbReference type="AlphaFoldDB" id="A0A8J3IRV4"/>
<evidence type="ECO:0000313" key="3">
    <source>
        <dbReference type="EMBL" id="GHO99213.1"/>
    </source>
</evidence>
<keyword evidence="4" id="KW-1185">Reference proteome</keyword>
<accession>A0A8J3IRV4</accession>
<proteinExistence type="predicted"/>
<organism evidence="3 4">
    <name type="scientific">Reticulibacter mediterranei</name>
    <dbReference type="NCBI Taxonomy" id="2778369"/>
    <lineage>
        <taxon>Bacteria</taxon>
        <taxon>Bacillati</taxon>
        <taxon>Chloroflexota</taxon>
        <taxon>Ktedonobacteria</taxon>
        <taxon>Ktedonobacterales</taxon>
        <taxon>Reticulibacteraceae</taxon>
        <taxon>Reticulibacter</taxon>
    </lineage>
</organism>
<evidence type="ECO:0000256" key="2">
    <source>
        <dbReference type="SAM" id="Phobius"/>
    </source>
</evidence>
<feature type="region of interest" description="Disordered" evidence="1">
    <location>
        <begin position="1"/>
        <end position="94"/>
    </location>
</feature>
<reference evidence="3" key="1">
    <citation type="submission" date="2020-10" db="EMBL/GenBank/DDBJ databases">
        <title>Taxonomic study of unclassified bacteria belonging to the class Ktedonobacteria.</title>
        <authorList>
            <person name="Yabe S."/>
            <person name="Wang C.M."/>
            <person name="Zheng Y."/>
            <person name="Sakai Y."/>
            <person name="Cavaletti L."/>
            <person name="Monciardini P."/>
            <person name="Donadio S."/>
        </authorList>
    </citation>
    <scope>NUCLEOTIDE SEQUENCE</scope>
    <source>
        <strain evidence="3">ID150040</strain>
    </source>
</reference>
<evidence type="ECO:0000256" key="1">
    <source>
        <dbReference type="SAM" id="MobiDB-lite"/>
    </source>
</evidence>